<feature type="compositionally biased region" description="Low complexity" evidence="1">
    <location>
        <begin position="22"/>
        <end position="35"/>
    </location>
</feature>
<evidence type="ECO:0000313" key="3">
    <source>
        <dbReference type="Proteomes" id="UP000639338"/>
    </source>
</evidence>
<dbReference type="EMBL" id="JACMRX010000003">
    <property type="protein sequence ID" value="KAF7992908.1"/>
    <property type="molecule type" value="Genomic_DNA"/>
</dbReference>
<gene>
    <name evidence="2" type="ORF">HCN44_005689</name>
</gene>
<dbReference type="Proteomes" id="UP000639338">
    <property type="component" value="Unassembled WGS sequence"/>
</dbReference>
<keyword evidence="3" id="KW-1185">Reference proteome</keyword>
<dbReference type="AlphaFoldDB" id="A0A834XT04"/>
<feature type="compositionally biased region" description="Acidic residues" evidence="1">
    <location>
        <begin position="331"/>
        <end position="344"/>
    </location>
</feature>
<dbReference type="SUPFAM" id="SSF48371">
    <property type="entry name" value="ARM repeat"/>
    <property type="match status" value="1"/>
</dbReference>
<organism evidence="2 3">
    <name type="scientific">Aphidius gifuensis</name>
    <name type="common">Parasitoid wasp</name>
    <dbReference type="NCBI Taxonomy" id="684658"/>
    <lineage>
        <taxon>Eukaryota</taxon>
        <taxon>Metazoa</taxon>
        <taxon>Ecdysozoa</taxon>
        <taxon>Arthropoda</taxon>
        <taxon>Hexapoda</taxon>
        <taxon>Insecta</taxon>
        <taxon>Pterygota</taxon>
        <taxon>Neoptera</taxon>
        <taxon>Endopterygota</taxon>
        <taxon>Hymenoptera</taxon>
        <taxon>Apocrita</taxon>
        <taxon>Ichneumonoidea</taxon>
        <taxon>Braconidae</taxon>
        <taxon>Aphidiinae</taxon>
        <taxon>Aphidius</taxon>
    </lineage>
</organism>
<feature type="compositionally biased region" description="Polar residues" evidence="1">
    <location>
        <begin position="36"/>
        <end position="59"/>
    </location>
</feature>
<name>A0A834XT04_APHGI</name>
<dbReference type="InterPro" id="IPR016024">
    <property type="entry name" value="ARM-type_fold"/>
</dbReference>
<dbReference type="OrthoDB" id="8058206at2759"/>
<reference evidence="2 3" key="1">
    <citation type="submission" date="2020-08" db="EMBL/GenBank/DDBJ databases">
        <title>Aphidius gifuensis genome sequencing and assembly.</title>
        <authorList>
            <person name="Du Z."/>
        </authorList>
    </citation>
    <scope>NUCLEOTIDE SEQUENCE [LARGE SCALE GENOMIC DNA]</scope>
    <source>
        <strain evidence="2">YNYX2018</strain>
        <tissue evidence="2">Adults</tissue>
    </source>
</reference>
<protein>
    <submittedName>
        <fullName evidence="2">Uncharacterized protein</fullName>
    </submittedName>
</protein>
<feature type="compositionally biased region" description="Polar residues" evidence="1">
    <location>
        <begin position="1"/>
        <end position="19"/>
    </location>
</feature>
<feature type="region of interest" description="Disordered" evidence="1">
    <location>
        <begin position="1"/>
        <end position="59"/>
    </location>
</feature>
<comment type="caution">
    <text evidence="2">The sequence shown here is derived from an EMBL/GenBank/DDBJ whole genome shotgun (WGS) entry which is preliminary data.</text>
</comment>
<feature type="region of interest" description="Disordered" evidence="1">
    <location>
        <begin position="319"/>
        <end position="350"/>
    </location>
</feature>
<sequence>MDSQEQQNEVDLQEQQIEVDSQEQQIEIDSQEQQSAADSPEQQINVELSEQQQSNVESPGQQINVELSEQHFNVESPGQQIEVDLQAQQINVELSEQQFNVESPGQQFNIELSEQQDDVELTEQADYFELTEQQVNVEVTEQQINLESNTQINIQPPTKEQINIEKPTDDSTVVPVRTRSSKRRRISDDEDDCDTNDVELIHQNTPKDQEPPLVNKVVTTEIPEWFINNIKSTEENQSIRLKEFKDEILSELNHQLGNTLGKIVKNDKLQFEKQILDAMKHCFLEVENEIAIRNLTLLKNHNNNTNKINGENLISEINNNTVNNNNNNNNNDDDDDKEEGEIDNEEKTDSQKDDELIIKLKNIFNDLTENDNKKIYGLLSNLKVSTKKGVENVTNIFFDKAIKMPKLSYELVDRLIRITDFDPAFLHLREYLFKRCENDLANGNIIDEIIFVSFIAKKGYLLPDGFISRCIYYFLEIENKQNIKCLCEFVNIAGEYYRNFPFIIDCFNKFENISAAGKYGKDITDAINQLIYRKNMLWQ</sequence>
<dbReference type="Gene3D" id="1.25.40.180">
    <property type="match status" value="1"/>
</dbReference>
<accession>A0A834XT04</accession>
<proteinExistence type="predicted"/>
<feature type="compositionally biased region" description="Low complexity" evidence="1">
    <location>
        <begin position="319"/>
        <end position="330"/>
    </location>
</feature>
<evidence type="ECO:0000313" key="2">
    <source>
        <dbReference type="EMBL" id="KAF7992908.1"/>
    </source>
</evidence>
<evidence type="ECO:0000256" key="1">
    <source>
        <dbReference type="SAM" id="MobiDB-lite"/>
    </source>
</evidence>